<feature type="domain" description="Csd3-like second N-terminal" evidence="9">
    <location>
        <begin position="159"/>
        <end position="272"/>
    </location>
</feature>
<dbReference type="Proteomes" id="UP000249248">
    <property type="component" value="Unassembled WGS sequence"/>
</dbReference>
<dbReference type="InterPro" id="IPR045834">
    <property type="entry name" value="Csd3_N2"/>
</dbReference>
<dbReference type="RefSeq" id="WP_111061844.1">
    <property type="nucleotide sequence ID" value="NZ_JBHUCU010000007.1"/>
</dbReference>
<evidence type="ECO:0000313" key="10">
    <source>
        <dbReference type="EMBL" id="PZE18943.1"/>
    </source>
</evidence>
<dbReference type="Pfam" id="PF01551">
    <property type="entry name" value="Peptidase_M23"/>
    <property type="match status" value="1"/>
</dbReference>
<evidence type="ECO:0000256" key="5">
    <source>
        <dbReference type="ARBA" id="ARBA00022801"/>
    </source>
</evidence>
<dbReference type="PANTHER" id="PTHR21666:SF288">
    <property type="entry name" value="CELL DIVISION PROTEIN YTFB"/>
    <property type="match status" value="1"/>
</dbReference>
<dbReference type="GO" id="GO:0004222">
    <property type="term" value="F:metalloendopeptidase activity"/>
    <property type="evidence" value="ECO:0007669"/>
    <property type="project" value="TreeGrafter"/>
</dbReference>
<reference evidence="10 11" key="1">
    <citation type="submission" date="2018-06" db="EMBL/GenBank/DDBJ databases">
        <title>The draft genome sequence of Crocinitomix sp. SM1701.</title>
        <authorList>
            <person name="Zhang X."/>
        </authorList>
    </citation>
    <scope>NUCLEOTIDE SEQUENCE [LARGE SCALE GENOMIC DNA]</scope>
    <source>
        <strain evidence="10 11">SM1701</strain>
    </source>
</reference>
<accession>A0A2W1NIS3</accession>
<keyword evidence="5" id="KW-0378">Hydrolase</keyword>
<dbReference type="Pfam" id="PF19425">
    <property type="entry name" value="Csd3_N2"/>
    <property type="match status" value="1"/>
</dbReference>
<dbReference type="CDD" id="cd12797">
    <property type="entry name" value="M23_peptidase"/>
    <property type="match status" value="1"/>
</dbReference>
<sequence>MYKLSLLLLGFVFIISCKNESKTKVKEVVEVIDSVLPSPIAYGFTLDSFQIHYDTIVPNSTLSHLFAPYDISQWYINTAAEMAADSSIGLKYVTTGTPVMLLQSKKDTAARLLYCVYPKNEVEYVVFNFTDSVEVSLEVKPHAVEEKILSAEIIANSNLTVAINQQLKNINMTGEMAEEISGLFAWTIDFFKLHPGDQFKVIYNEKSVDGNPYDIGDIKYAYFKHQNKEFYSFYYVLDSAKNKVGVFDENGKEMKRKFLMSPVKYSRISSSYSNRRFHPVQRRWKSHLGTDYAAPKGTPIWSTADGYVIAAAYTRGNGNYVKVKHNDTYTTQYLHMTGFASGIKKGVYVKQGQIIGFVGSTGLATGPHVCYRFWKNGKQINHRTEKFQPSTPMPDSLLQDYLKFIEPIKAKLDQTKITPFIRENK</sequence>
<dbReference type="GO" id="GO:0046872">
    <property type="term" value="F:metal ion binding"/>
    <property type="evidence" value="ECO:0007669"/>
    <property type="project" value="UniProtKB-KW"/>
</dbReference>
<dbReference type="InterPro" id="IPR016047">
    <property type="entry name" value="M23ase_b-sheet_dom"/>
</dbReference>
<proteinExistence type="predicted"/>
<dbReference type="GO" id="GO:0006508">
    <property type="term" value="P:proteolysis"/>
    <property type="evidence" value="ECO:0007669"/>
    <property type="project" value="UniProtKB-KW"/>
</dbReference>
<evidence type="ECO:0000256" key="2">
    <source>
        <dbReference type="ARBA" id="ARBA00004196"/>
    </source>
</evidence>
<evidence type="ECO:0000313" key="11">
    <source>
        <dbReference type="Proteomes" id="UP000249248"/>
    </source>
</evidence>
<dbReference type="Gene3D" id="3.10.450.350">
    <property type="match status" value="1"/>
</dbReference>
<evidence type="ECO:0000256" key="3">
    <source>
        <dbReference type="ARBA" id="ARBA00022670"/>
    </source>
</evidence>
<dbReference type="PANTHER" id="PTHR21666">
    <property type="entry name" value="PEPTIDASE-RELATED"/>
    <property type="match status" value="1"/>
</dbReference>
<dbReference type="InterPro" id="IPR011055">
    <property type="entry name" value="Dup_hybrid_motif"/>
</dbReference>
<comment type="subcellular location">
    <subcellularLocation>
        <location evidence="2">Cell envelope</location>
    </subcellularLocation>
</comment>
<dbReference type="OrthoDB" id="9810477at2"/>
<keyword evidence="7" id="KW-0482">Metalloprotease</keyword>
<evidence type="ECO:0000256" key="7">
    <source>
        <dbReference type="ARBA" id="ARBA00023049"/>
    </source>
</evidence>
<evidence type="ECO:0000259" key="9">
    <source>
        <dbReference type="Pfam" id="PF19425"/>
    </source>
</evidence>
<keyword evidence="4" id="KW-0479">Metal-binding</keyword>
<evidence type="ECO:0000256" key="1">
    <source>
        <dbReference type="ARBA" id="ARBA00001947"/>
    </source>
</evidence>
<protein>
    <submittedName>
        <fullName evidence="10">M23 family peptidase</fullName>
    </submittedName>
</protein>
<keyword evidence="3" id="KW-0645">Protease</keyword>
<dbReference type="InterPro" id="IPR050570">
    <property type="entry name" value="Cell_wall_metabolism_enzyme"/>
</dbReference>
<dbReference type="GO" id="GO:0030313">
    <property type="term" value="C:cell envelope"/>
    <property type="evidence" value="ECO:0007669"/>
    <property type="project" value="UniProtKB-SubCell"/>
</dbReference>
<comment type="cofactor">
    <cofactor evidence="1">
        <name>Zn(2+)</name>
        <dbReference type="ChEBI" id="CHEBI:29105"/>
    </cofactor>
</comment>
<dbReference type="Gene3D" id="2.70.70.10">
    <property type="entry name" value="Glucose Permease (Domain IIA)"/>
    <property type="match status" value="1"/>
</dbReference>
<name>A0A2W1NIS3_9FLAO</name>
<keyword evidence="6" id="KW-0862">Zinc</keyword>
<dbReference type="AlphaFoldDB" id="A0A2W1NIS3"/>
<keyword evidence="11" id="KW-1185">Reference proteome</keyword>
<evidence type="ECO:0000256" key="6">
    <source>
        <dbReference type="ARBA" id="ARBA00022833"/>
    </source>
</evidence>
<dbReference type="SUPFAM" id="SSF51261">
    <property type="entry name" value="Duplicated hybrid motif"/>
    <property type="match status" value="1"/>
</dbReference>
<evidence type="ECO:0000256" key="4">
    <source>
        <dbReference type="ARBA" id="ARBA00022723"/>
    </source>
</evidence>
<evidence type="ECO:0000259" key="8">
    <source>
        <dbReference type="Pfam" id="PF01551"/>
    </source>
</evidence>
<organism evidence="10 11">
    <name type="scientific">Putridiphycobacter roseus</name>
    <dbReference type="NCBI Taxonomy" id="2219161"/>
    <lineage>
        <taxon>Bacteria</taxon>
        <taxon>Pseudomonadati</taxon>
        <taxon>Bacteroidota</taxon>
        <taxon>Flavobacteriia</taxon>
        <taxon>Flavobacteriales</taxon>
        <taxon>Crocinitomicaceae</taxon>
        <taxon>Putridiphycobacter</taxon>
    </lineage>
</organism>
<dbReference type="PROSITE" id="PS51257">
    <property type="entry name" value="PROKAR_LIPOPROTEIN"/>
    <property type="match status" value="1"/>
</dbReference>
<gene>
    <name evidence="10" type="ORF">DNU06_03690</name>
</gene>
<feature type="domain" description="M23ase beta-sheet core" evidence="8">
    <location>
        <begin position="286"/>
        <end position="381"/>
    </location>
</feature>
<dbReference type="EMBL" id="QKSB01000001">
    <property type="protein sequence ID" value="PZE18943.1"/>
    <property type="molecule type" value="Genomic_DNA"/>
</dbReference>
<comment type="caution">
    <text evidence="10">The sequence shown here is derived from an EMBL/GenBank/DDBJ whole genome shotgun (WGS) entry which is preliminary data.</text>
</comment>